<organism evidence="2 3">
    <name type="scientific">Marchantia polymorpha</name>
    <name type="common">Common liverwort</name>
    <name type="synonym">Marchantia aquatica</name>
    <dbReference type="NCBI Taxonomy" id="3197"/>
    <lineage>
        <taxon>Eukaryota</taxon>
        <taxon>Viridiplantae</taxon>
        <taxon>Streptophyta</taxon>
        <taxon>Embryophyta</taxon>
        <taxon>Marchantiophyta</taxon>
        <taxon>Marchantiopsida</taxon>
        <taxon>Marchantiidae</taxon>
        <taxon>Marchantiales</taxon>
        <taxon>Marchantiaceae</taxon>
        <taxon>Marchantia</taxon>
    </lineage>
</organism>
<proteinExistence type="predicted"/>
<protein>
    <submittedName>
        <fullName evidence="2">Uncharacterized protein</fullName>
    </submittedName>
</protein>
<dbReference type="EMBL" id="KZ772673">
    <property type="protein sequence ID" value="PTQ50098.1"/>
    <property type="molecule type" value="Genomic_DNA"/>
</dbReference>
<reference evidence="3" key="1">
    <citation type="journal article" date="2017" name="Cell">
        <title>Insights into land plant evolution garnered from the Marchantia polymorpha genome.</title>
        <authorList>
            <person name="Bowman J.L."/>
            <person name="Kohchi T."/>
            <person name="Yamato K.T."/>
            <person name="Jenkins J."/>
            <person name="Shu S."/>
            <person name="Ishizaki K."/>
            <person name="Yamaoka S."/>
            <person name="Nishihama R."/>
            <person name="Nakamura Y."/>
            <person name="Berger F."/>
            <person name="Adam C."/>
            <person name="Aki S.S."/>
            <person name="Althoff F."/>
            <person name="Araki T."/>
            <person name="Arteaga-Vazquez M.A."/>
            <person name="Balasubrmanian S."/>
            <person name="Barry K."/>
            <person name="Bauer D."/>
            <person name="Boehm C.R."/>
            <person name="Briginshaw L."/>
            <person name="Caballero-Perez J."/>
            <person name="Catarino B."/>
            <person name="Chen F."/>
            <person name="Chiyoda S."/>
            <person name="Chovatia M."/>
            <person name="Davies K.M."/>
            <person name="Delmans M."/>
            <person name="Demura T."/>
            <person name="Dierschke T."/>
            <person name="Dolan L."/>
            <person name="Dorantes-Acosta A.E."/>
            <person name="Eklund D.M."/>
            <person name="Florent S.N."/>
            <person name="Flores-Sandoval E."/>
            <person name="Fujiyama A."/>
            <person name="Fukuzawa H."/>
            <person name="Galik B."/>
            <person name="Grimanelli D."/>
            <person name="Grimwood J."/>
            <person name="Grossniklaus U."/>
            <person name="Hamada T."/>
            <person name="Haseloff J."/>
            <person name="Hetherington A.J."/>
            <person name="Higo A."/>
            <person name="Hirakawa Y."/>
            <person name="Hundley H.N."/>
            <person name="Ikeda Y."/>
            <person name="Inoue K."/>
            <person name="Inoue S.I."/>
            <person name="Ishida S."/>
            <person name="Jia Q."/>
            <person name="Kakita M."/>
            <person name="Kanazawa T."/>
            <person name="Kawai Y."/>
            <person name="Kawashima T."/>
            <person name="Kennedy M."/>
            <person name="Kinose K."/>
            <person name="Kinoshita T."/>
            <person name="Kohara Y."/>
            <person name="Koide E."/>
            <person name="Komatsu K."/>
            <person name="Kopischke S."/>
            <person name="Kubo M."/>
            <person name="Kyozuka J."/>
            <person name="Lagercrantz U."/>
            <person name="Lin S.S."/>
            <person name="Lindquist E."/>
            <person name="Lipzen A.M."/>
            <person name="Lu C.W."/>
            <person name="De Luna E."/>
            <person name="Martienssen R.A."/>
            <person name="Minamino N."/>
            <person name="Mizutani M."/>
            <person name="Mizutani M."/>
            <person name="Mochizuki N."/>
            <person name="Monte I."/>
            <person name="Mosher R."/>
            <person name="Nagasaki H."/>
            <person name="Nakagami H."/>
            <person name="Naramoto S."/>
            <person name="Nishitani K."/>
            <person name="Ohtani M."/>
            <person name="Okamoto T."/>
            <person name="Okumura M."/>
            <person name="Phillips J."/>
            <person name="Pollak B."/>
            <person name="Reinders A."/>
            <person name="Rovekamp M."/>
            <person name="Sano R."/>
            <person name="Sawa S."/>
            <person name="Schmid M.W."/>
            <person name="Shirakawa M."/>
            <person name="Solano R."/>
            <person name="Spunde A."/>
            <person name="Suetsugu N."/>
            <person name="Sugano S."/>
            <person name="Sugiyama A."/>
            <person name="Sun R."/>
            <person name="Suzuki Y."/>
            <person name="Takenaka M."/>
            <person name="Takezawa D."/>
            <person name="Tomogane H."/>
            <person name="Tsuzuki M."/>
            <person name="Ueda T."/>
            <person name="Umeda M."/>
            <person name="Ward J.M."/>
            <person name="Watanabe Y."/>
            <person name="Yazaki K."/>
            <person name="Yokoyama R."/>
            <person name="Yoshitake Y."/>
            <person name="Yotsui I."/>
            <person name="Zachgo S."/>
            <person name="Schmutz J."/>
        </authorList>
    </citation>
    <scope>NUCLEOTIDE SEQUENCE [LARGE SCALE GENOMIC DNA]</scope>
    <source>
        <strain evidence="3">Tak-1</strain>
    </source>
</reference>
<keyword evidence="3" id="KW-1185">Reference proteome</keyword>
<dbReference type="AlphaFoldDB" id="A0A2R6XVG2"/>
<sequence length="112" mass="11605">MLVAPGRLPLTTIAKPSAVDITSPASPVGRLALSSRETVRGCFRALPTHRRHGPNRLGVAGGASIFESSVVDSRRGNATGSISWPTGFRKPSDTEKSLPGTGLRGADIFGAP</sequence>
<dbReference type="Proteomes" id="UP000244005">
    <property type="component" value="Unassembled WGS sequence"/>
</dbReference>
<feature type="region of interest" description="Disordered" evidence="1">
    <location>
        <begin position="75"/>
        <end position="112"/>
    </location>
</feature>
<evidence type="ECO:0000313" key="3">
    <source>
        <dbReference type="Proteomes" id="UP000244005"/>
    </source>
</evidence>
<accession>A0A2R6XVG2</accession>
<gene>
    <name evidence="2" type="ORF">MARPO_0001s0144</name>
</gene>
<name>A0A2R6XVG2_MARPO</name>
<evidence type="ECO:0000313" key="2">
    <source>
        <dbReference type="EMBL" id="PTQ50098.1"/>
    </source>
</evidence>
<feature type="compositionally biased region" description="Polar residues" evidence="1">
    <location>
        <begin position="75"/>
        <end position="84"/>
    </location>
</feature>
<dbReference type="Gramene" id="Mp1g18060.1">
    <property type="protein sequence ID" value="Mp1g18060.1.cds1"/>
    <property type="gene ID" value="Mp1g18060"/>
</dbReference>
<evidence type="ECO:0000256" key="1">
    <source>
        <dbReference type="SAM" id="MobiDB-lite"/>
    </source>
</evidence>